<feature type="region of interest" description="Disordered" evidence="1">
    <location>
        <begin position="48"/>
        <end position="68"/>
    </location>
</feature>
<proteinExistence type="predicted"/>
<evidence type="ECO:0000313" key="3">
    <source>
        <dbReference type="Proteomes" id="UP001429580"/>
    </source>
</evidence>
<evidence type="ECO:0000256" key="1">
    <source>
        <dbReference type="SAM" id="MobiDB-lite"/>
    </source>
</evidence>
<sequence length="116" mass="12532">MDIELPEEQRAFFSPARRSALSEQAESAVRRTNARECARQAAQKLADMEPSASAFPANDRGPCGLPTDSVLVTRAASRPKPGGMTHACDLTPIHPLVNHAPGDGEKRFLPGRIRNS</sequence>
<protein>
    <submittedName>
        <fullName evidence="2">Uncharacterized protein</fullName>
    </submittedName>
</protein>
<name>A0ABX0V1F1_9HYPH</name>
<gene>
    <name evidence="2" type="ORF">FHS82_002883</name>
</gene>
<reference evidence="2 3" key="1">
    <citation type="submission" date="2020-03" db="EMBL/GenBank/DDBJ databases">
        <title>Genomic Encyclopedia of Type Strains, Phase IV (KMG-IV): sequencing the most valuable type-strain genomes for metagenomic binning, comparative biology and taxonomic classification.</title>
        <authorList>
            <person name="Goeker M."/>
        </authorList>
    </citation>
    <scope>NUCLEOTIDE SEQUENCE [LARGE SCALE GENOMIC DNA]</scope>
    <source>
        <strain evidence="2 3">DSM 103870</strain>
    </source>
</reference>
<keyword evidence="3" id="KW-1185">Reference proteome</keyword>
<dbReference type="RefSeq" id="WP_166954012.1">
    <property type="nucleotide sequence ID" value="NZ_JAASQI010000007.1"/>
</dbReference>
<evidence type="ECO:0000313" key="2">
    <source>
        <dbReference type="EMBL" id="NIJ59028.1"/>
    </source>
</evidence>
<dbReference type="EMBL" id="JAASQI010000007">
    <property type="protein sequence ID" value="NIJ59028.1"/>
    <property type="molecule type" value="Genomic_DNA"/>
</dbReference>
<organism evidence="2 3">
    <name type="scientific">Pseudochelatococcus lubricantis</name>
    <dbReference type="NCBI Taxonomy" id="1538102"/>
    <lineage>
        <taxon>Bacteria</taxon>
        <taxon>Pseudomonadati</taxon>
        <taxon>Pseudomonadota</taxon>
        <taxon>Alphaproteobacteria</taxon>
        <taxon>Hyphomicrobiales</taxon>
        <taxon>Chelatococcaceae</taxon>
        <taxon>Pseudochelatococcus</taxon>
    </lineage>
</organism>
<feature type="region of interest" description="Disordered" evidence="1">
    <location>
        <begin position="1"/>
        <end position="27"/>
    </location>
</feature>
<dbReference type="Proteomes" id="UP001429580">
    <property type="component" value="Unassembled WGS sequence"/>
</dbReference>
<comment type="caution">
    <text evidence="2">The sequence shown here is derived from an EMBL/GenBank/DDBJ whole genome shotgun (WGS) entry which is preliminary data.</text>
</comment>
<dbReference type="SUPFAM" id="SSF56645">
    <property type="entry name" value="Acyl-CoA dehydrogenase NM domain-like"/>
    <property type="match status" value="1"/>
</dbReference>
<accession>A0ABX0V1F1</accession>
<dbReference type="InterPro" id="IPR009100">
    <property type="entry name" value="AcylCoA_DH/oxidase_NM_dom_sf"/>
</dbReference>
<feature type="region of interest" description="Disordered" evidence="1">
    <location>
        <begin position="97"/>
        <end position="116"/>
    </location>
</feature>